<dbReference type="AlphaFoldDB" id="A0A1J0WF70"/>
<organism evidence="2 3">
    <name type="scientific">Sulfitobacter alexandrii</name>
    <dbReference type="NCBI Taxonomy" id="1917485"/>
    <lineage>
        <taxon>Bacteria</taxon>
        <taxon>Pseudomonadati</taxon>
        <taxon>Pseudomonadota</taxon>
        <taxon>Alphaproteobacteria</taxon>
        <taxon>Rhodobacterales</taxon>
        <taxon>Roseobacteraceae</taxon>
        <taxon>Sulfitobacter</taxon>
    </lineage>
</organism>
<dbReference type="Proteomes" id="UP000181897">
    <property type="component" value="Chromosome"/>
</dbReference>
<proteinExistence type="predicted"/>
<feature type="transmembrane region" description="Helical" evidence="1">
    <location>
        <begin position="94"/>
        <end position="113"/>
    </location>
</feature>
<evidence type="ECO:0000313" key="2">
    <source>
        <dbReference type="EMBL" id="APE42955.1"/>
    </source>
</evidence>
<evidence type="ECO:0000313" key="3">
    <source>
        <dbReference type="Proteomes" id="UP000181897"/>
    </source>
</evidence>
<sequence length="131" mass="14401">MGFMTRWLCAFLLLAATFNPTEYNYTNWVMDYGGANLSIAVLLGLLLLIGYIIYLRATLRSIGAFGMLLVLAVVGAALWVLYDLQVLRLDNSSFNVWLALGALSLVLGIGLSWSHVRRALSGQADIDDVDE</sequence>
<reference evidence="2 3" key="1">
    <citation type="submission" date="2016-11" db="EMBL/GenBank/DDBJ databases">
        <title>Complete genome sequence of Sulfitobacter sp. AM1-D1, a toxic bacteria associated with marine dinoflagellate Alexandrium minutum in East China Sea.</title>
        <authorList>
            <person name="Yang Q."/>
            <person name="Zhang X."/>
            <person name="Tian X."/>
        </authorList>
    </citation>
    <scope>NUCLEOTIDE SEQUENCE [LARGE SCALE GENOMIC DNA]</scope>
    <source>
        <strain evidence="2 3">AM1-D1</strain>
    </source>
</reference>
<dbReference type="EMBL" id="CP018076">
    <property type="protein sequence ID" value="APE42955.1"/>
    <property type="molecule type" value="Genomic_DNA"/>
</dbReference>
<keyword evidence="1" id="KW-1133">Transmembrane helix</keyword>
<gene>
    <name evidence="2" type="ORF">BOO69_05600</name>
</gene>
<dbReference type="RefSeq" id="WP_071971082.1">
    <property type="nucleotide sequence ID" value="NZ_CP018076.1"/>
</dbReference>
<dbReference type="KEGG" id="suam:BOO69_05600"/>
<feature type="transmembrane region" description="Helical" evidence="1">
    <location>
        <begin position="62"/>
        <end position="82"/>
    </location>
</feature>
<protein>
    <submittedName>
        <fullName evidence="2">Uncharacterized protein</fullName>
    </submittedName>
</protein>
<keyword evidence="1" id="KW-0812">Transmembrane</keyword>
<dbReference type="Pfam" id="PF20134">
    <property type="entry name" value="DUF6524"/>
    <property type="match status" value="1"/>
</dbReference>
<keyword evidence="1" id="KW-0472">Membrane</keyword>
<keyword evidence="3" id="KW-1185">Reference proteome</keyword>
<evidence type="ECO:0000256" key="1">
    <source>
        <dbReference type="SAM" id="Phobius"/>
    </source>
</evidence>
<accession>A0A1J0WF70</accession>
<name>A0A1J0WF70_9RHOB</name>
<feature type="transmembrane region" description="Helical" evidence="1">
    <location>
        <begin position="36"/>
        <end position="55"/>
    </location>
</feature>
<dbReference type="OrthoDB" id="7272344at2"/>
<dbReference type="InterPro" id="IPR045387">
    <property type="entry name" value="DUF6524"/>
</dbReference>
<dbReference type="STRING" id="1917485.BOO69_05600"/>